<dbReference type="InterPro" id="IPR001192">
    <property type="entry name" value="PI-PLC_fam"/>
</dbReference>
<dbReference type="Pfam" id="PF00388">
    <property type="entry name" value="PI-PLC-X"/>
    <property type="match status" value="1"/>
</dbReference>
<gene>
    <name evidence="8" type="ORF">UXM345_LOCUS14715</name>
    <name evidence="7" type="ORF">XDN619_LOCUS35300</name>
</gene>
<dbReference type="InterPro" id="IPR000909">
    <property type="entry name" value="PLipase_C_PInositol-sp_X_dom"/>
</dbReference>
<keyword evidence="2 5" id="KW-0378">Hydrolase</keyword>
<dbReference type="EMBL" id="CAJOBF010001691">
    <property type="protein sequence ID" value="CAF3975187.1"/>
    <property type="molecule type" value="Genomic_DNA"/>
</dbReference>
<dbReference type="GO" id="GO:0016042">
    <property type="term" value="P:lipid catabolic process"/>
    <property type="evidence" value="ECO:0007669"/>
    <property type="project" value="UniProtKB-KW"/>
</dbReference>
<dbReference type="GO" id="GO:0046488">
    <property type="term" value="P:phosphatidylinositol metabolic process"/>
    <property type="evidence" value="ECO:0007669"/>
    <property type="project" value="TreeGrafter"/>
</dbReference>
<dbReference type="Gene3D" id="3.20.20.190">
    <property type="entry name" value="Phosphatidylinositol (PI) phosphodiesterase"/>
    <property type="match status" value="1"/>
</dbReference>
<protein>
    <recommendedName>
        <fullName evidence="1 5">Phosphoinositide phospholipase C</fullName>
        <ecNumber evidence="1 5">3.1.4.11</ecNumber>
    </recommendedName>
</protein>
<evidence type="ECO:0000313" key="7">
    <source>
        <dbReference type="EMBL" id="CAF2250230.1"/>
    </source>
</evidence>
<sequence length="134" mass="15719">MKVFLKKQNETLNDTTAMDLYEIKANDVIKKYSEHDEYDREKGMSNESFLRYLLSFDNLIIDPKKLDLCMNMDKPLAHYFISSSHNTYLTGYQWTGRSSIEMYRQVLLTGCRCIELDVLDSEKTYIALNNFSVS</sequence>
<evidence type="ECO:0000256" key="4">
    <source>
        <dbReference type="ARBA" id="ARBA00023098"/>
    </source>
</evidence>
<name>A0A819M716_9BILA</name>
<evidence type="ECO:0000256" key="3">
    <source>
        <dbReference type="ARBA" id="ARBA00022963"/>
    </source>
</evidence>
<dbReference type="Proteomes" id="UP000663887">
    <property type="component" value="Unassembled WGS sequence"/>
</dbReference>
<dbReference type="PANTHER" id="PTHR10336:SF36">
    <property type="entry name" value="1-PHOSPHATIDYLINOSITOL 4,5-BISPHOSPHATE PHOSPHODIESTERASE BETA-4"/>
    <property type="match status" value="1"/>
</dbReference>
<evidence type="ECO:0000313" key="9">
    <source>
        <dbReference type="Proteomes" id="UP000663842"/>
    </source>
</evidence>
<dbReference type="GO" id="GO:0048015">
    <property type="term" value="P:phosphatidylinositol-mediated signaling"/>
    <property type="evidence" value="ECO:0007669"/>
    <property type="project" value="TreeGrafter"/>
</dbReference>
<dbReference type="InterPro" id="IPR011992">
    <property type="entry name" value="EF-hand-dom_pair"/>
</dbReference>
<evidence type="ECO:0000313" key="8">
    <source>
        <dbReference type="EMBL" id="CAF3975187.1"/>
    </source>
</evidence>
<comment type="catalytic activity">
    <reaction evidence="5">
        <text>a 1,2-diacyl-sn-glycero-3-phospho-(1D-myo-inositol-4,5-bisphosphate) + H2O = 1D-myo-inositol 1,4,5-trisphosphate + a 1,2-diacyl-sn-glycerol + H(+)</text>
        <dbReference type="Rhea" id="RHEA:33179"/>
        <dbReference type="ChEBI" id="CHEBI:15377"/>
        <dbReference type="ChEBI" id="CHEBI:15378"/>
        <dbReference type="ChEBI" id="CHEBI:17815"/>
        <dbReference type="ChEBI" id="CHEBI:58456"/>
        <dbReference type="ChEBI" id="CHEBI:203600"/>
        <dbReference type="EC" id="3.1.4.11"/>
    </reaction>
</comment>
<dbReference type="SUPFAM" id="SSF51695">
    <property type="entry name" value="PLC-like phosphodiesterases"/>
    <property type="match status" value="1"/>
</dbReference>
<dbReference type="Proteomes" id="UP000663842">
    <property type="component" value="Unassembled WGS sequence"/>
</dbReference>
<dbReference type="AlphaFoldDB" id="A0A819M716"/>
<dbReference type="Gene3D" id="1.10.238.10">
    <property type="entry name" value="EF-hand"/>
    <property type="match status" value="1"/>
</dbReference>
<dbReference type="GO" id="GO:0004435">
    <property type="term" value="F:phosphatidylinositol-4,5-bisphosphate phospholipase C activity"/>
    <property type="evidence" value="ECO:0007669"/>
    <property type="project" value="UniProtKB-EC"/>
</dbReference>
<dbReference type="PRINTS" id="PR00390">
    <property type="entry name" value="PHPHLIPASEC"/>
</dbReference>
<dbReference type="SMART" id="SM00148">
    <property type="entry name" value="PLCXc"/>
    <property type="match status" value="1"/>
</dbReference>
<accession>A0A819M716</accession>
<evidence type="ECO:0000256" key="1">
    <source>
        <dbReference type="ARBA" id="ARBA00012368"/>
    </source>
</evidence>
<organism evidence="8 9">
    <name type="scientific">Rotaria magnacalcarata</name>
    <dbReference type="NCBI Taxonomy" id="392030"/>
    <lineage>
        <taxon>Eukaryota</taxon>
        <taxon>Metazoa</taxon>
        <taxon>Spiralia</taxon>
        <taxon>Gnathifera</taxon>
        <taxon>Rotifera</taxon>
        <taxon>Eurotatoria</taxon>
        <taxon>Bdelloidea</taxon>
        <taxon>Philodinida</taxon>
        <taxon>Philodinidae</taxon>
        <taxon>Rotaria</taxon>
    </lineage>
</organism>
<dbReference type="SUPFAM" id="SSF47473">
    <property type="entry name" value="EF-hand"/>
    <property type="match status" value="1"/>
</dbReference>
<keyword evidence="3 5" id="KW-0442">Lipid degradation</keyword>
<evidence type="ECO:0000256" key="2">
    <source>
        <dbReference type="ARBA" id="ARBA00022801"/>
    </source>
</evidence>
<dbReference type="InterPro" id="IPR017946">
    <property type="entry name" value="PLC-like_Pdiesterase_TIM-brl"/>
</dbReference>
<proteinExistence type="predicted"/>
<keyword evidence="4 5" id="KW-0443">Lipid metabolism</keyword>
<evidence type="ECO:0000259" key="6">
    <source>
        <dbReference type="SMART" id="SM00148"/>
    </source>
</evidence>
<reference evidence="8" key="1">
    <citation type="submission" date="2021-02" db="EMBL/GenBank/DDBJ databases">
        <authorList>
            <person name="Nowell W R."/>
        </authorList>
    </citation>
    <scope>NUCLEOTIDE SEQUENCE</scope>
</reference>
<comment type="caution">
    <text evidence="8">The sequence shown here is derived from an EMBL/GenBank/DDBJ whole genome shotgun (WGS) entry which is preliminary data.</text>
</comment>
<feature type="domain" description="Phosphatidylinositol-specific phospholipase C X" evidence="6">
    <location>
        <begin position="70"/>
        <end position="134"/>
    </location>
</feature>
<dbReference type="PANTHER" id="PTHR10336">
    <property type="entry name" value="PHOSPHOINOSITIDE-SPECIFIC PHOSPHOLIPASE C FAMILY PROTEIN"/>
    <property type="match status" value="1"/>
</dbReference>
<dbReference type="GO" id="GO:0051209">
    <property type="term" value="P:release of sequestered calcium ion into cytosol"/>
    <property type="evidence" value="ECO:0007669"/>
    <property type="project" value="TreeGrafter"/>
</dbReference>
<dbReference type="EC" id="3.1.4.11" evidence="1 5"/>
<evidence type="ECO:0000256" key="5">
    <source>
        <dbReference type="RuleBase" id="RU361133"/>
    </source>
</evidence>
<dbReference type="EMBL" id="CAJNRG010018190">
    <property type="protein sequence ID" value="CAF2250230.1"/>
    <property type="molecule type" value="Genomic_DNA"/>
</dbReference>